<dbReference type="Gene3D" id="3.40.920.10">
    <property type="entry name" value="Pyruvate-ferredoxin oxidoreductase, PFOR, domain III"/>
    <property type="match status" value="1"/>
</dbReference>
<protein>
    <submittedName>
        <fullName evidence="3">2-oxoacid:ferredoxin oxidoreductase subunit gamma</fullName>
    </submittedName>
</protein>
<keyword evidence="1" id="KW-0560">Oxidoreductase</keyword>
<dbReference type="GO" id="GO:0016625">
    <property type="term" value="F:oxidoreductase activity, acting on the aldehyde or oxo group of donors, iron-sulfur protein as acceptor"/>
    <property type="evidence" value="ECO:0007669"/>
    <property type="project" value="InterPro"/>
</dbReference>
<dbReference type="InterPro" id="IPR052554">
    <property type="entry name" value="2-oxoglutarate_synth_KorC"/>
</dbReference>
<name>A0A0P6X1I7_9CHLR</name>
<dbReference type="PANTHER" id="PTHR42730">
    <property type="entry name" value="2-OXOGLUTARATE SYNTHASE SUBUNIT KORC"/>
    <property type="match status" value="1"/>
</dbReference>
<evidence type="ECO:0000256" key="1">
    <source>
        <dbReference type="ARBA" id="ARBA00023002"/>
    </source>
</evidence>
<dbReference type="Proteomes" id="UP000050514">
    <property type="component" value="Unassembled WGS sequence"/>
</dbReference>
<dbReference type="Pfam" id="PF01558">
    <property type="entry name" value="POR"/>
    <property type="match status" value="1"/>
</dbReference>
<sequence length="181" mass="19741">MQTEIIIAGFGGQGILFAGQLLAYAAMDNGLETTWIPSYGPEMRGGTANCTVIIADEEIGSPVVRNPQVAIVMNRPSLDKYEPLVKPGGLLVVNSSIIDRTPERKDIQAALVPANDIAEQLGDRRMANMVMLGAFLANLPVLSIEAIEKALQEHLPERHHKLLPKNYQALREGARYLAEKV</sequence>
<proteinExistence type="predicted"/>
<dbReference type="PANTHER" id="PTHR42730:SF1">
    <property type="entry name" value="2-OXOGLUTARATE SYNTHASE SUBUNIT KORC"/>
    <property type="match status" value="1"/>
</dbReference>
<dbReference type="RefSeq" id="WP_061919195.1">
    <property type="nucleotide sequence ID" value="NZ_DF967971.1"/>
</dbReference>
<dbReference type="InterPro" id="IPR011894">
    <property type="entry name" value="PorC_KorC"/>
</dbReference>
<reference evidence="3 4" key="1">
    <citation type="submission" date="2015-07" db="EMBL/GenBank/DDBJ databases">
        <title>Draft genome of Bellilinea caldifistulae DSM 17877.</title>
        <authorList>
            <person name="Hemp J."/>
            <person name="Ward L.M."/>
            <person name="Pace L.A."/>
            <person name="Fischer W.W."/>
        </authorList>
    </citation>
    <scope>NUCLEOTIDE SEQUENCE [LARGE SCALE GENOMIC DNA]</scope>
    <source>
        <strain evidence="3 4">GOMI-1</strain>
    </source>
</reference>
<dbReference type="OrthoDB" id="9794954at2"/>
<dbReference type="PATRIC" id="fig|360411.5.peg.1367"/>
<gene>
    <name evidence="3" type="ORF">AC812_06210</name>
</gene>
<comment type="caution">
    <text evidence="3">The sequence shown here is derived from an EMBL/GenBank/DDBJ whole genome shotgun (WGS) entry which is preliminary data.</text>
</comment>
<keyword evidence="4" id="KW-1185">Reference proteome</keyword>
<evidence type="ECO:0000313" key="4">
    <source>
        <dbReference type="Proteomes" id="UP000050514"/>
    </source>
</evidence>
<dbReference type="SUPFAM" id="SSF53323">
    <property type="entry name" value="Pyruvate-ferredoxin oxidoreductase, PFOR, domain III"/>
    <property type="match status" value="1"/>
</dbReference>
<feature type="domain" description="Pyruvate/ketoisovalerate oxidoreductase catalytic" evidence="2">
    <location>
        <begin position="11"/>
        <end position="174"/>
    </location>
</feature>
<evidence type="ECO:0000259" key="2">
    <source>
        <dbReference type="Pfam" id="PF01558"/>
    </source>
</evidence>
<dbReference type="AlphaFoldDB" id="A0A0P6X1I7"/>
<dbReference type="STRING" id="360411.AC812_06210"/>
<organism evidence="3 4">
    <name type="scientific">Bellilinea caldifistulae</name>
    <dbReference type="NCBI Taxonomy" id="360411"/>
    <lineage>
        <taxon>Bacteria</taxon>
        <taxon>Bacillati</taxon>
        <taxon>Chloroflexota</taxon>
        <taxon>Anaerolineae</taxon>
        <taxon>Anaerolineales</taxon>
        <taxon>Anaerolineaceae</taxon>
        <taxon>Bellilinea</taxon>
    </lineage>
</organism>
<dbReference type="InterPro" id="IPR019752">
    <property type="entry name" value="Pyrv/ketoisovalerate_OxRed_cat"/>
</dbReference>
<evidence type="ECO:0000313" key="3">
    <source>
        <dbReference type="EMBL" id="KPL76269.1"/>
    </source>
</evidence>
<dbReference type="NCBIfam" id="TIGR02175">
    <property type="entry name" value="PorC_KorC"/>
    <property type="match status" value="1"/>
</dbReference>
<dbReference type="InterPro" id="IPR002869">
    <property type="entry name" value="Pyrv_flavodox_OxRed_cen"/>
</dbReference>
<dbReference type="EMBL" id="LGHJ01000012">
    <property type="protein sequence ID" value="KPL76269.1"/>
    <property type="molecule type" value="Genomic_DNA"/>
</dbReference>
<accession>A0A0P6X1I7</accession>